<dbReference type="Proteomes" id="UP001234297">
    <property type="component" value="Chromosome 2"/>
</dbReference>
<reference evidence="1 2" key="1">
    <citation type="journal article" date="2022" name="Hortic Res">
        <title>A haplotype resolved chromosomal level avocado genome allows analysis of novel avocado genes.</title>
        <authorList>
            <person name="Nath O."/>
            <person name="Fletcher S.J."/>
            <person name="Hayward A."/>
            <person name="Shaw L.M."/>
            <person name="Masouleh A.K."/>
            <person name="Furtado A."/>
            <person name="Henry R.J."/>
            <person name="Mitter N."/>
        </authorList>
    </citation>
    <scope>NUCLEOTIDE SEQUENCE [LARGE SCALE GENOMIC DNA]</scope>
    <source>
        <strain evidence="2">cv. Hass</strain>
    </source>
</reference>
<name>A0ACC2MI53_PERAE</name>
<evidence type="ECO:0000313" key="2">
    <source>
        <dbReference type="Proteomes" id="UP001234297"/>
    </source>
</evidence>
<keyword evidence="2" id="KW-1185">Reference proteome</keyword>
<protein>
    <submittedName>
        <fullName evidence="1">Uncharacterized protein</fullName>
    </submittedName>
</protein>
<accession>A0ACC2MI53</accession>
<sequence length="128" mass="14185">MGGLFSTPSAGESSSSEESGVMSFHSTASWKAHFDGCKESNKLMVIDFSATWCGPCRFMEPVLNDLAAQFTDVVFVKIDVDELRDVAQDWKVEAMPTFVLVKKGKEVDRLMGAQKDGLKKKIEKFRAV</sequence>
<comment type="caution">
    <text evidence="1">The sequence shown here is derived from an EMBL/GenBank/DDBJ whole genome shotgun (WGS) entry which is preliminary data.</text>
</comment>
<evidence type="ECO:0000313" key="1">
    <source>
        <dbReference type="EMBL" id="KAJ8645066.1"/>
    </source>
</evidence>
<dbReference type="EMBL" id="CM056810">
    <property type="protein sequence ID" value="KAJ8645066.1"/>
    <property type="molecule type" value="Genomic_DNA"/>
</dbReference>
<organism evidence="1 2">
    <name type="scientific">Persea americana</name>
    <name type="common">Avocado</name>
    <dbReference type="NCBI Taxonomy" id="3435"/>
    <lineage>
        <taxon>Eukaryota</taxon>
        <taxon>Viridiplantae</taxon>
        <taxon>Streptophyta</taxon>
        <taxon>Embryophyta</taxon>
        <taxon>Tracheophyta</taxon>
        <taxon>Spermatophyta</taxon>
        <taxon>Magnoliopsida</taxon>
        <taxon>Magnoliidae</taxon>
        <taxon>Laurales</taxon>
        <taxon>Lauraceae</taxon>
        <taxon>Persea</taxon>
    </lineage>
</organism>
<gene>
    <name evidence="1" type="ORF">MRB53_006814</name>
</gene>
<proteinExistence type="predicted"/>